<feature type="transmembrane region" description="Helical" evidence="11">
    <location>
        <begin position="450"/>
        <end position="470"/>
    </location>
</feature>
<organism evidence="13 14">
    <name type="scientific">Rhizopus delemar</name>
    <dbReference type="NCBI Taxonomy" id="936053"/>
    <lineage>
        <taxon>Eukaryota</taxon>
        <taxon>Fungi</taxon>
        <taxon>Fungi incertae sedis</taxon>
        <taxon>Mucoromycota</taxon>
        <taxon>Mucoromycotina</taxon>
        <taxon>Mucoromycetes</taxon>
        <taxon>Mucorales</taxon>
        <taxon>Mucorineae</taxon>
        <taxon>Rhizopodaceae</taxon>
        <taxon>Rhizopus</taxon>
    </lineage>
</organism>
<dbReference type="GO" id="GO:0061630">
    <property type="term" value="F:ubiquitin protein ligase activity"/>
    <property type="evidence" value="ECO:0007669"/>
    <property type="project" value="UniProtKB-EC"/>
</dbReference>
<name>A0A9P6Z342_9FUNG</name>
<feature type="transmembrane region" description="Helical" evidence="11">
    <location>
        <begin position="841"/>
        <end position="862"/>
    </location>
</feature>
<evidence type="ECO:0000256" key="7">
    <source>
        <dbReference type="ARBA" id="ARBA00022786"/>
    </source>
</evidence>
<feature type="transmembrane region" description="Helical" evidence="11">
    <location>
        <begin position="316"/>
        <end position="340"/>
    </location>
</feature>
<dbReference type="PANTHER" id="PTHR13145">
    <property type="entry name" value="SSM4 PROTEIN"/>
    <property type="match status" value="1"/>
</dbReference>
<feature type="transmembrane region" description="Helical" evidence="11">
    <location>
        <begin position="800"/>
        <end position="821"/>
    </location>
</feature>
<reference evidence="13 14" key="1">
    <citation type="journal article" date="2020" name="Microb. Genom.">
        <title>Genetic diversity of clinical and environmental Mucorales isolates obtained from an investigation of mucormycosis cases among solid organ transplant recipients.</title>
        <authorList>
            <person name="Nguyen M.H."/>
            <person name="Kaul D."/>
            <person name="Muto C."/>
            <person name="Cheng S.J."/>
            <person name="Richter R.A."/>
            <person name="Bruno V.M."/>
            <person name="Liu G."/>
            <person name="Beyhan S."/>
            <person name="Sundermann A.J."/>
            <person name="Mounaud S."/>
            <person name="Pasculle A.W."/>
            <person name="Nierman W.C."/>
            <person name="Driscoll E."/>
            <person name="Cumbie R."/>
            <person name="Clancy C.J."/>
            <person name="Dupont C.L."/>
        </authorList>
    </citation>
    <scope>NUCLEOTIDE SEQUENCE [LARGE SCALE GENOMIC DNA]</scope>
    <source>
        <strain evidence="13 14">GL24</strain>
    </source>
</reference>
<dbReference type="EMBL" id="JAANIU010000858">
    <property type="protein sequence ID" value="KAG1569795.1"/>
    <property type="molecule type" value="Genomic_DNA"/>
</dbReference>
<accession>A0A9P6Z342</accession>
<evidence type="ECO:0000256" key="10">
    <source>
        <dbReference type="SAM" id="MobiDB-lite"/>
    </source>
</evidence>
<feature type="transmembrane region" description="Helical" evidence="11">
    <location>
        <begin position="983"/>
        <end position="1001"/>
    </location>
</feature>
<keyword evidence="8 11" id="KW-1133">Transmembrane helix</keyword>
<evidence type="ECO:0000256" key="2">
    <source>
        <dbReference type="ARBA" id="ARBA00004141"/>
    </source>
</evidence>
<feature type="domain" description="E3 ubiquitin-protein ligase MARCHF6-like C-terminal" evidence="12">
    <location>
        <begin position="880"/>
        <end position="1051"/>
    </location>
</feature>
<evidence type="ECO:0000256" key="8">
    <source>
        <dbReference type="ARBA" id="ARBA00022989"/>
    </source>
</evidence>
<keyword evidence="6 11" id="KW-0812">Transmembrane</keyword>
<evidence type="ECO:0000256" key="6">
    <source>
        <dbReference type="ARBA" id="ARBA00022692"/>
    </source>
</evidence>
<evidence type="ECO:0000256" key="11">
    <source>
        <dbReference type="SAM" id="Phobius"/>
    </source>
</evidence>
<comment type="pathway">
    <text evidence="3">Protein modification; protein ubiquitination.</text>
</comment>
<feature type="transmembrane region" description="Helical" evidence="11">
    <location>
        <begin position="892"/>
        <end position="914"/>
    </location>
</feature>
<gene>
    <name evidence="13" type="ORF">G6F50_006061</name>
</gene>
<feature type="transmembrane region" description="Helical" evidence="11">
    <location>
        <begin position="643"/>
        <end position="662"/>
    </location>
</feature>
<keyword evidence="5" id="KW-0808">Transferase</keyword>
<feature type="transmembrane region" description="Helical" evidence="11">
    <location>
        <begin position="491"/>
        <end position="514"/>
    </location>
</feature>
<feature type="transmembrane region" description="Helical" evidence="11">
    <location>
        <begin position="605"/>
        <end position="623"/>
    </location>
</feature>
<evidence type="ECO:0000313" key="14">
    <source>
        <dbReference type="Proteomes" id="UP000740926"/>
    </source>
</evidence>
<keyword evidence="14" id="KW-1185">Reference proteome</keyword>
<feature type="transmembrane region" description="Helical" evidence="11">
    <location>
        <begin position="543"/>
        <end position="567"/>
    </location>
</feature>
<feature type="transmembrane region" description="Helical" evidence="11">
    <location>
        <begin position="934"/>
        <end position="954"/>
    </location>
</feature>
<proteinExistence type="predicted"/>
<comment type="catalytic activity">
    <reaction evidence="1">
        <text>S-ubiquitinyl-[E2 ubiquitin-conjugating enzyme]-L-cysteine + [acceptor protein]-L-lysine = [E2 ubiquitin-conjugating enzyme]-L-cysteine + N(6)-ubiquitinyl-[acceptor protein]-L-lysine.</text>
        <dbReference type="EC" id="2.3.2.27"/>
    </reaction>
</comment>
<comment type="subcellular location">
    <subcellularLocation>
        <location evidence="2">Membrane</location>
        <topology evidence="2">Multi-pass membrane protein</topology>
    </subcellularLocation>
</comment>
<feature type="transmembrane region" description="Helical" evidence="11">
    <location>
        <begin position="100"/>
        <end position="119"/>
    </location>
</feature>
<evidence type="ECO:0000256" key="3">
    <source>
        <dbReference type="ARBA" id="ARBA00004906"/>
    </source>
</evidence>
<dbReference type="EC" id="2.3.2.27" evidence="4"/>
<dbReference type="Proteomes" id="UP000740926">
    <property type="component" value="Unassembled WGS sequence"/>
</dbReference>
<dbReference type="InterPro" id="IPR056521">
    <property type="entry name" value="MARCHF6-like_C"/>
</dbReference>
<dbReference type="GO" id="GO:0036503">
    <property type="term" value="P:ERAD pathway"/>
    <property type="evidence" value="ECO:0007669"/>
    <property type="project" value="TreeGrafter"/>
</dbReference>
<evidence type="ECO:0000256" key="9">
    <source>
        <dbReference type="ARBA" id="ARBA00023136"/>
    </source>
</evidence>
<dbReference type="AlphaFoldDB" id="A0A9P6Z342"/>
<evidence type="ECO:0000256" key="1">
    <source>
        <dbReference type="ARBA" id="ARBA00000900"/>
    </source>
</evidence>
<dbReference type="GO" id="GO:0005789">
    <property type="term" value="C:endoplasmic reticulum membrane"/>
    <property type="evidence" value="ECO:0007669"/>
    <property type="project" value="TreeGrafter"/>
</dbReference>
<comment type="caution">
    <text evidence="13">The sequence shown here is derived from an EMBL/GenBank/DDBJ whole genome shotgun (WGS) entry which is preliminary data.</text>
</comment>
<dbReference type="PANTHER" id="PTHR13145:SF0">
    <property type="entry name" value="E3 UBIQUITIN-PROTEIN LIGASE MARCHF6"/>
    <property type="match status" value="1"/>
</dbReference>
<sequence>MPDVLPPLLYVQQLRKKISFVFYNALRATLVFNVWLTFLPYFTVWIWRMYFHLGHSLSKQLVDIYQLKYIERENTTTAVNHWIEDYKSRMNLQSFVSDCFEGQIITGVVVIIFVALFLLREWVVQNLPAIDEAEHARVVNQLPPAIREPMFEEDDEQNRPGSPVAPAEEELDEWLNHLSNVKITRAASMPPAGSSSHLEEPEFRRSASMEPFFSENTVGRGNPPYAPLVRNADAPVLNMQPIAEDLFDHHPFIQEPLVDEGNEDHEEEEEEEEEVEEEEEEEDLGNFGDDIEGVLEAIGMHGSFWILLQNATLMSLLIALVLFTVICLPYMIGVISILSVGKEVAGLPLELIGFIHKNLGKITDPLIDPILSAYFDYVWPSILLCCELYLNPLLERYLGKERLLSDQSASSAATGMDHLIALYHQSKPILESTYHRYQAFAIGESSGDRFVCILIGYATIFLFACVLLTRSKMIYTLFGDAAQEALREYQVILKLTMFIAIELLIFPLFCGAVLDLSTLPLFEGASVASRVTFLKSSPVSSLFIHWFLGTGFIFLFAVFVTLCRSIVRPGVMWFIRDPTDPQFHPLREIVERPVLFQYQKIGSSGLVYVFAIFICIGGVVHTINLAGNTILPLRWSPSSPLSTIPIDLLTTQLVLPAVINYLQPKRVFKKWFVDLIVFSCRQLRLTSFLFGTRNPEEEGDLVYHTWSAWIRRAKPPYYPHEPTDVHGAEVSFVWNGQCLRVPNHDRVPVVPNRRMLVPVDPFVFEPLDDTERQMGHPADGANETNNTVIVYSPPNFYRRVLMLVVIVWLVSTTVACAFAFIPLMLGRWLFRLAIEQVVHDVYSYTVGASLLFACWSIASFMLKVITDVHKQQTTWLKLKRLFKHVKRWLFKAWRWMFFLISFGILLPLAFGVLLELYLVLPSSKKDKPLELKIIPIWANGVASMVIAHGFIHVLPENRWRRSIGNVLQGGIGRMNITLCLKEIIKPVVTFSIIAICAPPLMAYIDHKLLGKFNGYKKSIRIAYPTALIGSGIFYLISLLSGLGRNWAETIREETYLVGRILHNHDN</sequence>
<dbReference type="Pfam" id="PF23113">
    <property type="entry name" value="MARCHF6_C"/>
    <property type="match status" value="1"/>
</dbReference>
<keyword evidence="9 11" id="KW-0472">Membrane</keyword>
<evidence type="ECO:0000256" key="4">
    <source>
        <dbReference type="ARBA" id="ARBA00012483"/>
    </source>
</evidence>
<evidence type="ECO:0000259" key="12">
    <source>
        <dbReference type="Pfam" id="PF23113"/>
    </source>
</evidence>
<feature type="region of interest" description="Disordered" evidence="10">
    <location>
        <begin position="259"/>
        <end position="286"/>
    </location>
</feature>
<evidence type="ECO:0000313" key="13">
    <source>
        <dbReference type="EMBL" id="KAG1569795.1"/>
    </source>
</evidence>
<evidence type="ECO:0000256" key="5">
    <source>
        <dbReference type="ARBA" id="ARBA00022679"/>
    </source>
</evidence>
<keyword evidence="7" id="KW-0833">Ubl conjugation pathway</keyword>
<protein>
    <recommendedName>
        <fullName evidence="4">RING-type E3 ubiquitin transferase</fullName>
        <ecNumber evidence="4">2.3.2.27</ecNumber>
    </recommendedName>
</protein>
<feature type="transmembrane region" description="Helical" evidence="11">
    <location>
        <begin position="1021"/>
        <end position="1042"/>
    </location>
</feature>
<feature type="transmembrane region" description="Helical" evidence="11">
    <location>
        <begin position="21"/>
        <end position="47"/>
    </location>
</feature>